<protein>
    <submittedName>
        <fullName evidence="1">Hpr(Ser) kinase/phosphatase</fullName>
    </submittedName>
</protein>
<dbReference type="Gene3D" id="3.40.50.300">
    <property type="entry name" value="P-loop containing nucleotide triphosphate hydrolases"/>
    <property type="match status" value="1"/>
</dbReference>
<comment type="caution">
    <text evidence="1">The sequence shown here is derived from an EMBL/GenBank/DDBJ whole genome shotgun (WGS) entry which is preliminary data.</text>
</comment>
<accession>A0A4R2LAH4</accession>
<evidence type="ECO:0000313" key="1">
    <source>
        <dbReference type="EMBL" id="TCO82417.1"/>
    </source>
</evidence>
<dbReference type="OrthoDB" id="4544211at2"/>
<evidence type="ECO:0000313" key="2">
    <source>
        <dbReference type="Proteomes" id="UP000295765"/>
    </source>
</evidence>
<name>A0A4R2LAH4_9GAMM</name>
<dbReference type="AlphaFoldDB" id="A0A4R2LAH4"/>
<dbReference type="InterPro" id="IPR027417">
    <property type="entry name" value="P-loop_NTPase"/>
</dbReference>
<dbReference type="NCBIfam" id="TIGR04352">
    <property type="entry name" value="HprK_rel_A"/>
    <property type="match status" value="1"/>
</dbReference>
<dbReference type="InterPro" id="IPR027600">
    <property type="entry name" value="HprK-rel_A"/>
</dbReference>
<reference evidence="1 2" key="1">
    <citation type="submission" date="2019-03" db="EMBL/GenBank/DDBJ databases">
        <title>Genomic Encyclopedia of Type Strains, Phase IV (KMG-IV): sequencing the most valuable type-strain genomes for metagenomic binning, comparative biology and taxonomic classification.</title>
        <authorList>
            <person name="Goeker M."/>
        </authorList>
    </citation>
    <scope>NUCLEOTIDE SEQUENCE [LARGE SCALE GENOMIC DNA]</scope>
    <source>
        <strain evidence="1 2">DSM 25287</strain>
    </source>
</reference>
<sequence length="303" mass="33424">MIVADVPPGEWAAGLRAGRFDVGCGPFRFRLRSRLAALASQLHTLYGLYPMAPAAGAFADFHIRVDHPPGLRRWLRPQVQFRTDGEAPFEPFPADTALPFLEWGSNWCVATRMDGYLLLHAAVLERAGRALLLPAWPGSGKSTLAAALMFRGWRLLSDEFGLLRPDDGLLDPFPRLIPLKNVSIGVMRRFAPQAVIGPVFPKTRKGDVAHVRPSADSVARMDEPARPAWVVYPNFQAGKPPRLVPLARERSFLKLSGNSFNYERTGLRGFESVARLMDTTRSYLFEYGDLDAAVATLDALAAA</sequence>
<keyword evidence="2" id="KW-1185">Reference proteome</keyword>
<dbReference type="SUPFAM" id="SSF53795">
    <property type="entry name" value="PEP carboxykinase-like"/>
    <property type="match status" value="1"/>
</dbReference>
<gene>
    <name evidence="1" type="ORF">EV699_105208</name>
</gene>
<keyword evidence="1" id="KW-0808">Transferase</keyword>
<dbReference type="EMBL" id="SLWY01000005">
    <property type="protein sequence ID" value="TCO82417.1"/>
    <property type="molecule type" value="Genomic_DNA"/>
</dbReference>
<proteinExistence type="predicted"/>
<dbReference type="RefSeq" id="WP_132539831.1">
    <property type="nucleotide sequence ID" value="NZ_SLWY01000005.1"/>
</dbReference>
<organism evidence="1 2">
    <name type="scientific">Plasticicumulans lactativorans</name>
    <dbReference type="NCBI Taxonomy" id="1133106"/>
    <lineage>
        <taxon>Bacteria</taxon>
        <taxon>Pseudomonadati</taxon>
        <taxon>Pseudomonadota</taxon>
        <taxon>Gammaproteobacteria</taxon>
        <taxon>Candidatus Competibacteraceae</taxon>
        <taxon>Plasticicumulans</taxon>
    </lineage>
</organism>
<dbReference type="GO" id="GO:0016301">
    <property type="term" value="F:kinase activity"/>
    <property type="evidence" value="ECO:0007669"/>
    <property type="project" value="UniProtKB-KW"/>
</dbReference>
<dbReference type="Proteomes" id="UP000295765">
    <property type="component" value="Unassembled WGS sequence"/>
</dbReference>
<keyword evidence="1" id="KW-0418">Kinase</keyword>